<dbReference type="PANTHER" id="PTHR23407:SF1">
    <property type="entry name" value="5-FORMYLTETRAHYDROFOLATE CYCLO-LIGASE"/>
    <property type="match status" value="1"/>
</dbReference>
<evidence type="ECO:0000256" key="2">
    <source>
        <dbReference type="ARBA" id="ARBA00022741"/>
    </source>
</evidence>
<dbReference type="InterPro" id="IPR002698">
    <property type="entry name" value="FTHF_cligase"/>
</dbReference>
<keyword evidence="5" id="KW-0479">Metal-binding</keyword>
<reference evidence="6 7" key="1">
    <citation type="submission" date="2016-04" db="EMBL/GenBank/DDBJ databases">
        <title>Complete genome seqeunce of Leptospira alstonii serovar Room22.</title>
        <authorList>
            <person name="Nally J.E."/>
            <person name="Bayles D.O."/>
            <person name="Hurley D."/>
            <person name="Fanning S."/>
            <person name="McMahon B.J."/>
            <person name="Arent Z."/>
        </authorList>
    </citation>
    <scope>NUCLEOTIDE SEQUENCE [LARGE SCALE GENOMIC DNA]</scope>
    <source>
        <strain evidence="6 7">GWTS #1</strain>
    </source>
</reference>
<dbReference type="EMBL" id="CP015217">
    <property type="protein sequence ID" value="AOP33354.1"/>
    <property type="molecule type" value="Genomic_DNA"/>
</dbReference>
<dbReference type="Proteomes" id="UP000094197">
    <property type="component" value="Chromosome 1"/>
</dbReference>
<evidence type="ECO:0000256" key="5">
    <source>
        <dbReference type="RuleBase" id="RU361279"/>
    </source>
</evidence>
<evidence type="ECO:0000256" key="1">
    <source>
        <dbReference type="ARBA" id="ARBA00010638"/>
    </source>
</evidence>
<dbReference type="RefSeq" id="WP_069606593.1">
    <property type="nucleotide sequence ID" value="NZ_CP015217.1"/>
</dbReference>
<evidence type="ECO:0000313" key="6">
    <source>
        <dbReference type="EMBL" id="AOP33354.1"/>
    </source>
</evidence>
<dbReference type="KEGG" id="laj:A0128_05545"/>
<keyword evidence="6" id="KW-0436">Ligase</keyword>
<dbReference type="InterPro" id="IPR037171">
    <property type="entry name" value="NagB/RpiA_transferase-like"/>
</dbReference>
<comment type="cofactor">
    <cofactor evidence="5">
        <name>Mg(2+)</name>
        <dbReference type="ChEBI" id="CHEBI:18420"/>
    </cofactor>
</comment>
<evidence type="ECO:0000256" key="3">
    <source>
        <dbReference type="ARBA" id="ARBA00022840"/>
    </source>
</evidence>
<accession>A0A1D7UUY8</accession>
<protein>
    <recommendedName>
        <fullName evidence="5">5-formyltetrahydrofolate cyclo-ligase</fullName>
        <ecNumber evidence="5">6.3.3.2</ecNumber>
    </recommendedName>
</protein>
<dbReference type="GO" id="GO:0030272">
    <property type="term" value="F:5-formyltetrahydrofolate cyclo-ligase activity"/>
    <property type="evidence" value="ECO:0007669"/>
    <property type="project" value="UniProtKB-EC"/>
</dbReference>
<dbReference type="PANTHER" id="PTHR23407">
    <property type="entry name" value="ATPASE INHIBITOR/5-FORMYLTETRAHYDROFOLATE CYCLO-LIGASE"/>
    <property type="match status" value="1"/>
</dbReference>
<comment type="similarity">
    <text evidence="1 5">Belongs to the 5-formyltetrahydrofolate cyclo-ligase family.</text>
</comment>
<evidence type="ECO:0000313" key="7">
    <source>
        <dbReference type="Proteomes" id="UP000094197"/>
    </source>
</evidence>
<feature type="binding site" evidence="4">
    <location>
        <begin position="121"/>
        <end position="129"/>
    </location>
    <ligand>
        <name>ATP</name>
        <dbReference type="ChEBI" id="CHEBI:30616"/>
    </ligand>
</feature>
<dbReference type="GO" id="GO:0005524">
    <property type="term" value="F:ATP binding"/>
    <property type="evidence" value="ECO:0007669"/>
    <property type="project" value="UniProtKB-KW"/>
</dbReference>
<gene>
    <name evidence="6" type="ORF">A0128_05545</name>
</gene>
<dbReference type="GO" id="GO:0035999">
    <property type="term" value="P:tetrahydrofolate interconversion"/>
    <property type="evidence" value="ECO:0007669"/>
    <property type="project" value="TreeGrafter"/>
</dbReference>
<dbReference type="PIRSF" id="PIRSF006806">
    <property type="entry name" value="FTHF_cligase"/>
    <property type="match status" value="1"/>
</dbReference>
<sequence>MKLQSRNALRTLLTLLEEREQKDREILRMLKEVTADAKKIIAYSPDKWEVKVDPNVLGWNSSDKEIYFPKMMDQKLEFLLPEAWESGPFGISEPVGTKTLDFHEADLIVVPALGYDDLGYRLGRGAGFYDRTLFDVNPSKLIGLTYEELFPAHFDKEKHDIRVGRVITEKKIYQIV</sequence>
<keyword evidence="7" id="KW-1185">Reference proteome</keyword>
<keyword evidence="2 4" id="KW-0547">Nucleotide-binding</keyword>
<dbReference type="EC" id="6.3.3.2" evidence="5"/>
<dbReference type="Gene3D" id="3.40.50.10420">
    <property type="entry name" value="NagB/RpiA/CoA transferase-like"/>
    <property type="match status" value="1"/>
</dbReference>
<keyword evidence="3 4" id="KW-0067">ATP-binding</keyword>
<feature type="binding site" evidence="4">
    <location>
        <position position="49"/>
    </location>
    <ligand>
        <name>substrate</name>
    </ligand>
</feature>
<proteinExistence type="inferred from homology"/>
<keyword evidence="5" id="KW-0460">Magnesium</keyword>
<organism evidence="6 7">
    <name type="scientific">Leptospira tipperaryensis</name>
    <dbReference type="NCBI Taxonomy" id="2564040"/>
    <lineage>
        <taxon>Bacteria</taxon>
        <taxon>Pseudomonadati</taxon>
        <taxon>Spirochaetota</taxon>
        <taxon>Spirochaetia</taxon>
        <taxon>Leptospirales</taxon>
        <taxon>Leptospiraceae</taxon>
        <taxon>Leptospira</taxon>
    </lineage>
</organism>
<comment type="catalytic activity">
    <reaction evidence="5">
        <text>(6S)-5-formyl-5,6,7,8-tetrahydrofolate + ATP = (6R)-5,10-methenyltetrahydrofolate + ADP + phosphate</text>
        <dbReference type="Rhea" id="RHEA:10488"/>
        <dbReference type="ChEBI" id="CHEBI:30616"/>
        <dbReference type="ChEBI" id="CHEBI:43474"/>
        <dbReference type="ChEBI" id="CHEBI:57455"/>
        <dbReference type="ChEBI" id="CHEBI:57457"/>
        <dbReference type="ChEBI" id="CHEBI:456216"/>
        <dbReference type="EC" id="6.3.3.2"/>
    </reaction>
</comment>
<dbReference type="GO" id="GO:0046872">
    <property type="term" value="F:metal ion binding"/>
    <property type="evidence" value="ECO:0007669"/>
    <property type="project" value="UniProtKB-KW"/>
</dbReference>
<dbReference type="SUPFAM" id="SSF100950">
    <property type="entry name" value="NagB/RpiA/CoA transferase-like"/>
    <property type="match status" value="1"/>
</dbReference>
<evidence type="ECO:0000256" key="4">
    <source>
        <dbReference type="PIRSR" id="PIRSR006806-1"/>
    </source>
</evidence>
<dbReference type="OrthoDB" id="9801938at2"/>
<dbReference type="AlphaFoldDB" id="A0A1D7UUY8"/>
<dbReference type="GO" id="GO:0009396">
    <property type="term" value="P:folic acid-containing compound biosynthetic process"/>
    <property type="evidence" value="ECO:0007669"/>
    <property type="project" value="TreeGrafter"/>
</dbReference>
<dbReference type="Pfam" id="PF01812">
    <property type="entry name" value="5-FTHF_cyc-lig"/>
    <property type="match status" value="1"/>
</dbReference>
<dbReference type="InterPro" id="IPR024185">
    <property type="entry name" value="FTHF_cligase-like_sf"/>
</dbReference>
<dbReference type="NCBIfam" id="TIGR02727">
    <property type="entry name" value="MTHFS_bact"/>
    <property type="match status" value="1"/>
</dbReference>
<name>A0A1D7UUY8_9LEPT</name>